<dbReference type="GO" id="GO:0016740">
    <property type="term" value="F:transferase activity"/>
    <property type="evidence" value="ECO:0007669"/>
    <property type="project" value="InterPro"/>
</dbReference>
<dbReference type="Pfam" id="PF00155">
    <property type="entry name" value="Aminotran_1_2"/>
    <property type="match status" value="1"/>
</dbReference>
<dbReference type="PANTHER" id="PTHR43510">
    <property type="entry name" value="AMINOTRANSFERASE FUNCTION, HYPOTHETICAL (EUROFUNG)"/>
    <property type="match status" value="1"/>
</dbReference>
<accession>A0A1H3T9Y4</accession>
<keyword evidence="6" id="KW-1185">Reference proteome</keyword>
<dbReference type="AlphaFoldDB" id="A0A1H3T9Y4"/>
<dbReference type="Proteomes" id="UP000199632">
    <property type="component" value="Unassembled WGS sequence"/>
</dbReference>
<dbReference type="InterPro" id="IPR015424">
    <property type="entry name" value="PyrdxlP-dep_Trfase"/>
</dbReference>
<dbReference type="Gene3D" id="3.90.1150.10">
    <property type="entry name" value="Aspartate Aminotransferase, domain 1"/>
    <property type="match status" value="1"/>
</dbReference>
<dbReference type="STRING" id="137265.SAMN05421684_5395"/>
<dbReference type="InterPro" id="IPR001917">
    <property type="entry name" value="Aminotrans_II_pyridoxalP_BS"/>
</dbReference>
<organism evidence="5 6">
    <name type="scientific">Asanoa ishikariensis</name>
    <dbReference type="NCBI Taxonomy" id="137265"/>
    <lineage>
        <taxon>Bacteria</taxon>
        <taxon>Bacillati</taxon>
        <taxon>Actinomycetota</taxon>
        <taxon>Actinomycetes</taxon>
        <taxon>Micromonosporales</taxon>
        <taxon>Micromonosporaceae</taxon>
        <taxon>Asanoa</taxon>
    </lineage>
</organism>
<gene>
    <name evidence="5" type="ORF">SAMN05421684_5395</name>
</gene>
<dbReference type="EMBL" id="FNQB01000003">
    <property type="protein sequence ID" value="SDZ47046.1"/>
    <property type="molecule type" value="Genomic_DNA"/>
</dbReference>
<evidence type="ECO:0000256" key="3">
    <source>
        <dbReference type="RuleBase" id="RU003693"/>
    </source>
</evidence>
<evidence type="ECO:0000256" key="2">
    <source>
        <dbReference type="ARBA" id="ARBA00022898"/>
    </source>
</evidence>
<dbReference type="GO" id="GO:0030170">
    <property type="term" value="F:pyridoxal phosphate binding"/>
    <property type="evidence" value="ECO:0007669"/>
    <property type="project" value="InterPro"/>
</dbReference>
<sequence>MAAYGARMDIAVARLEAWMRDYYHAVAHDIGSSGVRDLSMGELRELCGFDLAELDPMVFHDSESYGGTRLRAALADRWTDGDVDRMMVTHGSSEAIYLVMHLAVEPGDEIVVVDPAYQQLHDVAAWRGCRITRWQLDARDGFAADLARLRELAATRPKMIVVNFPHNPTGASITPAEQKELVAIAEAAGSWLVWDHAFGELTYGTEPLPLPTWYERCIAWGTFSKSYGLAGLRVGWCVAPPELLARMALLRDYIALYVSPVLEFFAEQAVRNADRIVALQRAHATENLRLVQEWADRLPEHVRFTAPAGGVTTFVEFLGQPDVVRSCRRLAEEHKTLLVPGWCFGDDYRDHARLGFGGTTAELTAGLSLVEQVLREDARVR</sequence>
<name>A0A1H3T9Y4_9ACTN</name>
<evidence type="ECO:0000259" key="4">
    <source>
        <dbReference type="Pfam" id="PF00155"/>
    </source>
</evidence>
<dbReference type="CDD" id="cd00609">
    <property type="entry name" value="AAT_like"/>
    <property type="match status" value="1"/>
</dbReference>
<dbReference type="Gene3D" id="3.40.640.10">
    <property type="entry name" value="Type I PLP-dependent aspartate aminotransferase-like (Major domain)"/>
    <property type="match status" value="1"/>
</dbReference>
<dbReference type="InterPro" id="IPR004839">
    <property type="entry name" value="Aminotransferase_I/II_large"/>
</dbReference>
<keyword evidence="2 3" id="KW-0663">Pyridoxal phosphate</keyword>
<reference evidence="6" key="1">
    <citation type="submission" date="2016-10" db="EMBL/GenBank/DDBJ databases">
        <authorList>
            <person name="Varghese N."/>
            <person name="Submissions S."/>
        </authorList>
    </citation>
    <scope>NUCLEOTIDE SEQUENCE [LARGE SCALE GENOMIC DNA]</scope>
    <source>
        <strain evidence="6">DSM 44718</strain>
    </source>
</reference>
<proteinExistence type="inferred from homology"/>
<feature type="domain" description="Aminotransferase class I/classII large" evidence="4">
    <location>
        <begin position="67"/>
        <end position="365"/>
    </location>
</feature>
<evidence type="ECO:0000313" key="6">
    <source>
        <dbReference type="Proteomes" id="UP000199632"/>
    </source>
</evidence>
<comment type="cofactor">
    <cofactor evidence="1 3">
        <name>pyridoxal 5'-phosphate</name>
        <dbReference type="ChEBI" id="CHEBI:597326"/>
    </cofactor>
</comment>
<dbReference type="NCBIfam" id="TIGR03947">
    <property type="entry name" value="viomycin_VioD"/>
    <property type="match status" value="1"/>
</dbReference>
<comment type="similarity">
    <text evidence="3">Belongs to the class-II pyridoxal-phosphate-dependent aminotransferase family.</text>
</comment>
<evidence type="ECO:0000313" key="5">
    <source>
        <dbReference type="EMBL" id="SDZ47046.1"/>
    </source>
</evidence>
<dbReference type="InterPro" id="IPR023965">
    <property type="entry name" value="Capreomycidine_synthase"/>
</dbReference>
<dbReference type="InterPro" id="IPR015421">
    <property type="entry name" value="PyrdxlP-dep_Trfase_major"/>
</dbReference>
<dbReference type="PROSITE" id="PS00599">
    <property type="entry name" value="AA_TRANSFER_CLASS_2"/>
    <property type="match status" value="1"/>
</dbReference>
<evidence type="ECO:0000256" key="1">
    <source>
        <dbReference type="ARBA" id="ARBA00001933"/>
    </source>
</evidence>
<dbReference type="SUPFAM" id="SSF53383">
    <property type="entry name" value="PLP-dependent transferases"/>
    <property type="match status" value="1"/>
</dbReference>
<protein>
    <submittedName>
        <fullName evidence="5">Capreomycidine synthase</fullName>
    </submittedName>
</protein>
<dbReference type="PANTHER" id="PTHR43510:SF1">
    <property type="entry name" value="AMINOTRANSFERASE FUNCTION, HYPOTHETICAL (EUROFUNG)"/>
    <property type="match status" value="1"/>
</dbReference>
<dbReference type="InterPro" id="IPR015422">
    <property type="entry name" value="PyrdxlP-dep_Trfase_small"/>
</dbReference>